<keyword evidence="2" id="KW-1003">Cell membrane</keyword>
<keyword evidence="6" id="KW-0653">Protein transport</keyword>
<dbReference type="EMBL" id="JADEYP010000005">
    <property type="protein sequence ID" value="MCA5004411.1"/>
    <property type="molecule type" value="Genomic_DNA"/>
</dbReference>
<feature type="domain" description="MotA/TolQ/ExbB proton channel" evidence="8">
    <location>
        <begin position="101"/>
        <end position="221"/>
    </location>
</feature>
<dbReference type="PANTHER" id="PTHR30625:SF17">
    <property type="entry name" value="TOLQ-RELATED"/>
    <property type="match status" value="1"/>
</dbReference>
<feature type="transmembrane region" description="Helical" evidence="7">
    <location>
        <begin position="42"/>
        <end position="61"/>
    </location>
</feature>
<evidence type="ECO:0000256" key="3">
    <source>
        <dbReference type="ARBA" id="ARBA00022692"/>
    </source>
</evidence>
<keyword evidence="4 7" id="KW-1133">Transmembrane helix</keyword>
<evidence type="ECO:0000259" key="8">
    <source>
        <dbReference type="Pfam" id="PF01618"/>
    </source>
</evidence>
<keyword evidence="5 7" id="KW-0472">Membrane</keyword>
<dbReference type="InterPro" id="IPR050790">
    <property type="entry name" value="ExbB/TolQ_transport"/>
</dbReference>
<gene>
    <name evidence="9" type="ORF">IPZ78_04460</name>
</gene>
<name>A0ABS7Z2R6_9SPHI</name>
<protein>
    <submittedName>
        <fullName evidence="9">MotA/TolQ/ExbB proton channel family protein</fullName>
    </submittedName>
</protein>
<dbReference type="PANTHER" id="PTHR30625">
    <property type="entry name" value="PROTEIN TOLQ"/>
    <property type="match status" value="1"/>
</dbReference>
<dbReference type="RefSeq" id="WP_225551744.1">
    <property type="nucleotide sequence ID" value="NZ_JADEYP010000005.1"/>
</dbReference>
<evidence type="ECO:0000256" key="5">
    <source>
        <dbReference type="ARBA" id="ARBA00023136"/>
    </source>
</evidence>
<feature type="transmembrane region" description="Helical" evidence="7">
    <location>
        <begin position="186"/>
        <end position="209"/>
    </location>
</feature>
<keyword evidence="3 7" id="KW-0812">Transmembrane</keyword>
<keyword evidence="6" id="KW-0813">Transport</keyword>
<comment type="subcellular location">
    <subcellularLocation>
        <location evidence="1">Cell membrane</location>
        <topology evidence="1">Multi-pass membrane protein</topology>
    </subcellularLocation>
    <subcellularLocation>
        <location evidence="6">Membrane</location>
        <topology evidence="6">Multi-pass membrane protein</topology>
    </subcellularLocation>
</comment>
<comment type="caution">
    <text evidence="9">The sequence shown here is derived from an EMBL/GenBank/DDBJ whole genome shotgun (WGS) entry which is preliminary data.</text>
</comment>
<keyword evidence="10" id="KW-1185">Reference proteome</keyword>
<dbReference type="Proteomes" id="UP001165302">
    <property type="component" value="Unassembled WGS sequence"/>
</dbReference>
<evidence type="ECO:0000313" key="10">
    <source>
        <dbReference type="Proteomes" id="UP001165302"/>
    </source>
</evidence>
<evidence type="ECO:0000256" key="4">
    <source>
        <dbReference type="ARBA" id="ARBA00022989"/>
    </source>
</evidence>
<proteinExistence type="inferred from homology"/>
<evidence type="ECO:0000256" key="7">
    <source>
        <dbReference type="SAM" id="Phobius"/>
    </source>
</evidence>
<accession>A0ABS7Z2R6</accession>
<comment type="similarity">
    <text evidence="6">Belongs to the exbB/tolQ family.</text>
</comment>
<reference evidence="9" key="1">
    <citation type="submission" date="2020-10" db="EMBL/GenBank/DDBJ databases">
        <authorList>
            <person name="Lu T."/>
            <person name="Wang Q."/>
            <person name="Han X."/>
        </authorList>
    </citation>
    <scope>NUCLEOTIDE SEQUENCE</scope>
    <source>
        <strain evidence="9">WQ 366</strain>
    </source>
</reference>
<evidence type="ECO:0000256" key="6">
    <source>
        <dbReference type="RuleBase" id="RU004057"/>
    </source>
</evidence>
<evidence type="ECO:0000256" key="1">
    <source>
        <dbReference type="ARBA" id="ARBA00004651"/>
    </source>
</evidence>
<organism evidence="9 10">
    <name type="scientific">Sphingobacterium bovistauri</name>
    <dbReference type="NCBI Taxonomy" id="2781959"/>
    <lineage>
        <taxon>Bacteria</taxon>
        <taxon>Pseudomonadati</taxon>
        <taxon>Bacteroidota</taxon>
        <taxon>Sphingobacteriia</taxon>
        <taxon>Sphingobacteriales</taxon>
        <taxon>Sphingobacteriaceae</taxon>
        <taxon>Sphingobacterium</taxon>
    </lineage>
</organism>
<dbReference type="InterPro" id="IPR002898">
    <property type="entry name" value="MotA_ExbB_proton_chnl"/>
</dbReference>
<evidence type="ECO:0000256" key="2">
    <source>
        <dbReference type="ARBA" id="ARBA00022475"/>
    </source>
</evidence>
<dbReference type="Pfam" id="PF01618">
    <property type="entry name" value="MotA_ExbB"/>
    <property type="match status" value="1"/>
</dbReference>
<feature type="transmembrane region" description="Helical" evidence="7">
    <location>
        <begin position="141"/>
        <end position="166"/>
    </location>
</feature>
<evidence type="ECO:0000313" key="9">
    <source>
        <dbReference type="EMBL" id="MCA5004411.1"/>
    </source>
</evidence>
<sequence>MSFIQDNLITDSLNRAVSLADQAIAVAPPVEDQNLIQLLMKGGWIMIPIVILFFLGLVIFIERYITIRNASKSDGNLMSQIKSNVLSGKLDSAIAVCRSSNSALARMLQKGLTRVGRPIKDIEGAIENAGKLEVSRLEKNINVLGIIAGIAPMLGFVGTIFGVIQIFREVELAGGIDIGSVSGGLYVKMIASASGLTIGILAYIGYHILNMMVERLILKMETEAVEFIDLLDEPGV</sequence>